<organism evidence="2 3">
    <name type="scientific">Globodera pallida</name>
    <name type="common">Potato cyst nematode worm</name>
    <name type="synonym">Heterodera pallida</name>
    <dbReference type="NCBI Taxonomy" id="36090"/>
    <lineage>
        <taxon>Eukaryota</taxon>
        <taxon>Metazoa</taxon>
        <taxon>Ecdysozoa</taxon>
        <taxon>Nematoda</taxon>
        <taxon>Chromadorea</taxon>
        <taxon>Rhabditida</taxon>
        <taxon>Tylenchina</taxon>
        <taxon>Tylenchomorpha</taxon>
        <taxon>Tylenchoidea</taxon>
        <taxon>Heteroderidae</taxon>
        <taxon>Heteroderinae</taxon>
        <taxon>Globodera</taxon>
    </lineage>
</organism>
<keyword evidence="2" id="KW-1185">Reference proteome</keyword>
<accession>A0A183CL25</accession>
<name>A0A183CL25_GLOPA</name>
<feature type="region of interest" description="Disordered" evidence="1">
    <location>
        <begin position="1"/>
        <end position="26"/>
    </location>
</feature>
<reference evidence="2" key="1">
    <citation type="submission" date="2013-12" db="EMBL/GenBank/DDBJ databases">
        <authorList>
            <person name="Aslett M."/>
        </authorList>
    </citation>
    <scope>NUCLEOTIDE SEQUENCE [LARGE SCALE GENOMIC DNA]</scope>
    <source>
        <strain evidence="2">Lindley</strain>
    </source>
</reference>
<evidence type="ECO:0000256" key="1">
    <source>
        <dbReference type="SAM" id="MobiDB-lite"/>
    </source>
</evidence>
<reference evidence="3" key="3">
    <citation type="submission" date="2016-06" db="UniProtKB">
        <authorList>
            <consortium name="WormBaseParasite"/>
        </authorList>
    </citation>
    <scope>IDENTIFICATION</scope>
</reference>
<evidence type="ECO:0000313" key="2">
    <source>
        <dbReference type="Proteomes" id="UP000050741"/>
    </source>
</evidence>
<dbReference type="Proteomes" id="UP000050741">
    <property type="component" value="Unassembled WGS sequence"/>
</dbReference>
<proteinExistence type="predicted"/>
<sequence>MAVTTTIMAAEGTTTGTAEGTKTLSRGRRPAASITCAVAEIGPDHQRRWERVIVSSTLGTVVSVLTVAVHQGFLLKSLTIQQ</sequence>
<dbReference type="AlphaFoldDB" id="A0A183CL25"/>
<feature type="compositionally biased region" description="Low complexity" evidence="1">
    <location>
        <begin position="1"/>
        <end position="23"/>
    </location>
</feature>
<evidence type="ECO:0000313" key="3">
    <source>
        <dbReference type="WBParaSite" id="GPLIN_001358100"/>
    </source>
</evidence>
<dbReference type="WBParaSite" id="GPLIN_001358100">
    <property type="protein sequence ID" value="GPLIN_001358100"/>
    <property type="gene ID" value="GPLIN_001358100"/>
</dbReference>
<reference evidence="2" key="2">
    <citation type="submission" date="2014-05" db="EMBL/GenBank/DDBJ databases">
        <title>The genome and life-stage specific transcriptomes of Globodera pallida elucidate key aspects of plant parasitism by a cyst nematode.</title>
        <authorList>
            <person name="Cotton J.A."/>
            <person name="Lilley C.J."/>
            <person name="Jones L.M."/>
            <person name="Kikuchi T."/>
            <person name="Reid A.J."/>
            <person name="Thorpe P."/>
            <person name="Tsai I.J."/>
            <person name="Beasley H."/>
            <person name="Blok V."/>
            <person name="Cock P.J.A."/>
            <person name="Van den Akker S.E."/>
            <person name="Holroyd N."/>
            <person name="Hunt M."/>
            <person name="Mantelin S."/>
            <person name="Naghra H."/>
            <person name="Pain A."/>
            <person name="Palomares-Rius J.E."/>
            <person name="Zarowiecki M."/>
            <person name="Berriman M."/>
            <person name="Jones J.T."/>
            <person name="Urwin P.E."/>
        </authorList>
    </citation>
    <scope>NUCLEOTIDE SEQUENCE [LARGE SCALE GENOMIC DNA]</scope>
    <source>
        <strain evidence="2">Lindley</strain>
    </source>
</reference>
<protein>
    <submittedName>
        <fullName evidence="3">Uncharacterized protein</fullName>
    </submittedName>
</protein>